<dbReference type="InterPro" id="IPR017969">
    <property type="entry name" value="Heavy-metal-associated_CS"/>
</dbReference>
<reference evidence="3 4" key="1">
    <citation type="submission" date="2018-01" db="EMBL/GenBank/DDBJ databases">
        <title>Halomonas endophytica sp. nov., isolated from storage liquid in the stems of Populus euphratica.</title>
        <authorList>
            <person name="Chen C."/>
        </authorList>
    </citation>
    <scope>NUCLEOTIDE SEQUENCE [LARGE SCALE GENOMIC DNA]</scope>
    <source>
        <strain evidence="3 4">DSM 26881</strain>
    </source>
</reference>
<dbReference type="Proteomes" id="UP000235346">
    <property type="component" value="Unassembled WGS sequence"/>
</dbReference>
<dbReference type="GO" id="GO:0046872">
    <property type="term" value="F:metal ion binding"/>
    <property type="evidence" value="ECO:0007669"/>
    <property type="project" value="UniProtKB-KW"/>
</dbReference>
<dbReference type="Pfam" id="PF00403">
    <property type="entry name" value="HMA"/>
    <property type="match status" value="1"/>
</dbReference>
<dbReference type="PROSITE" id="PS01047">
    <property type="entry name" value="HMA_1"/>
    <property type="match status" value="1"/>
</dbReference>
<dbReference type="InterPro" id="IPR006121">
    <property type="entry name" value="HMA_dom"/>
</dbReference>
<keyword evidence="4" id="KW-1185">Reference proteome</keyword>
<evidence type="ECO:0000256" key="1">
    <source>
        <dbReference type="ARBA" id="ARBA00022723"/>
    </source>
</evidence>
<name>A0A2N7TFJ3_9GAMM</name>
<protein>
    <submittedName>
        <fullName evidence="3">Heavy metal transporter</fullName>
    </submittedName>
</protein>
<dbReference type="CDD" id="cd00371">
    <property type="entry name" value="HMA"/>
    <property type="match status" value="1"/>
</dbReference>
<feature type="domain" description="HMA" evidence="2">
    <location>
        <begin position="1"/>
        <end position="63"/>
    </location>
</feature>
<dbReference type="EMBL" id="PNRE01000104">
    <property type="protein sequence ID" value="PMR66957.1"/>
    <property type="molecule type" value="Genomic_DNA"/>
</dbReference>
<evidence type="ECO:0000313" key="4">
    <source>
        <dbReference type="Proteomes" id="UP000235346"/>
    </source>
</evidence>
<organism evidence="3 4">
    <name type="scientific">Halomonas heilongjiangensis</name>
    <dbReference type="NCBI Taxonomy" id="1387883"/>
    <lineage>
        <taxon>Bacteria</taxon>
        <taxon>Pseudomonadati</taxon>
        <taxon>Pseudomonadota</taxon>
        <taxon>Gammaproteobacteria</taxon>
        <taxon>Oceanospirillales</taxon>
        <taxon>Halomonadaceae</taxon>
        <taxon>Halomonas</taxon>
    </lineage>
</organism>
<accession>A0A2N7TFJ3</accession>
<gene>
    <name evidence="3" type="ORF">C1H66_21995</name>
</gene>
<sequence length="65" mass="6818">MLKLKVPKMTCGHCASTVTTAIKTVDADANVEIDLTKQQVTIESHADATALSSVLVEAGYPNESA</sequence>
<proteinExistence type="predicted"/>
<dbReference type="OrthoDB" id="9814359at2"/>
<dbReference type="SUPFAM" id="SSF55008">
    <property type="entry name" value="HMA, heavy metal-associated domain"/>
    <property type="match status" value="1"/>
</dbReference>
<comment type="caution">
    <text evidence="3">The sequence shown here is derived from an EMBL/GenBank/DDBJ whole genome shotgun (WGS) entry which is preliminary data.</text>
</comment>
<dbReference type="AlphaFoldDB" id="A0A2N7TFJ3"/>
<evidence type="ECO:0000259" key="2">
    <source>
        <dbReference type="PROSITE" id="PS50846"/>
    </source>
</evidence>
<dbReference type="Gene3D" id="3.30.70.100">
    <property type="match status" value="1"/>
</dbReference>
<dbReference type="PROSITE" id="PS50846">
    <property type="entry name" value="HMA_2"/>
    <property type="match status" value="1"/>
</dbReference>
<evidence type="ECO:0000313" key="3">
    <source>
        <dbReference type="EMBL" id="PMR66957.1"/>
    </source>
</evidence>
<keyword evidence="1" id="KW-0479">Metal-binding</keyword>
<dbReference type="InterPro" id="IPR036163">
    <property type="entry name" value="HMA_dom_sf"/>
</dbReference>